<dbReference type="SUPFAM" id="SSF56349">
    <property type="entry name" value="DNA breaking-rejoining enzymes"/>
    <property type="match status" value="1"/>
</dbReference>
<evidence type="ECO:0000256" key="1">
    <source>
        <dbReference type="ARBA" id="ARBA00023125"/>
    </source>
</evidence>
<dbReference type="AlphaFoldDB" id="A0A6M3M7C9"/>
<accession>A0A6M3M7C9</accession>
<dbReference type="CDD" id="cd00397">
    <property type="entry name" value="DNA_BRE_C"/>
    <property type="match status" value="1"/>
</dbReference>
<dbReference type="InterPro" id="IPR013762">
    <property type="entry name" value="Integrase-like_cat_sf"/>
</dbReference>
<evidence type="ECO:0000256" key="2">
    <source>
        <dbReference type="ARBA" id="ARBA00023172"/>
    </source>
</evidence>
<dbReference type="GO" id="GO:0015074">
    <property type="term" value="P:DNA integration"/>
    <property type="evidence" value="ECO:0007669"/>
    <property type="project" value="InterPro"/>
</dbReference>
<keyword evidence="1" id="KW-0238">DNA-binding</keyword>
<dbReference type="InterPro" id="IPR002104">
    <property type="entry name" value="Integrase_catalytic"/>
</dbReference>
<dbReference type="InterPro" id="IPR011010">
    <property type="entry name" value="DNA_brk_join_enz"/>
</dbReference>
<dbReference type="Gene3D" id="1.10.443.10">
    <property type="entry name" value="Intergrase catalytic core"/>
    <property type="match status" value="1"/>
</dbReference>
<proteinExistence type="predicted"/>
<evidence type="ECO:0000259" key="3">
    <source>
        <dbReference type="PROSITE" id="PS51898"/>
    </source>
</evidence>
<dbReference type="PANTHER" id="PTHR30349:SF41">
    <property type="entry name" value="INTEGRASE_RECOMBINASE PROTEIN MJ0367-RELATED"/>
    <property type="match status" value="1"/>
</dbReference>
<sequence>MRVDARAMKDLRGFMTIGQIRQMIDSCDNLRDKVLIQMLFATGMRVSELVKPTKGANPVLGLRTDNVLWGENALIIRHAKRKENPPRRINVDPGTLQLLREYLEKRPGKSDYVIPIGRQMAYNIVREAAERVGIMEVGDPLVSKRRHPSPHKLRHSLAVHSVRKTKGNYADLIRLQEQLGHSSISTTASYVQFSDEEQRNWYDGLWKEEEKDEESQ</sequence>
<keyword evidence="2" id="KW-0233">DNA recombination</keyword>
<dbReference type="Pfam" id="PF00589">
    <property type="entry name" value="Phage_integrase"/>
    <property type="match status" value="1"/>
</dbReference>
<dbReference type="GO" id="GO:0003677">
    <property type="term" value="F:DNA binding"/>
    <property type="evidence" value="ECO:0007669"/>
    <property type="project" value="UniProtKB-KW"/>
</dbReference>
<feature type="domain" description="Tyr recombinase" evidence="3">
    <location>
        <begin position="10"/>
        <end position="203"/>
    </location>
</feature>
<name>A0A6M3M7C9_9ZZZZ</name>
<reference evidence="4" key="1">
    <citation type="submission" date="2020-03" db="EMBL/GenBank/DDBJ databases">
        <title>The deep terrestrial virosphere.</title>
        <authorList>
            <person name="Holmfeldt K."/>
            <person name="Nilsson E."/>
            <person name="Simone D."/>
            <person name="Lopez-Fernandez M."/>
            <person name="Wu X."/>
            <person name="de Brujin I."/>
            <person name="Lundin D."/>
            <person name="Andersson A."/>
            <person name="Bertilsson S."/>
            <person name="Dopson M."/>
        </authorList>
    </citation>
    <scope>NUCLEOTIDE SEQUENCE</scope>
    <source>
        <strain evidence="4">MM171B00585</strain>
    </source>
</reference>
<evidence type="ECO:0000313" key="4">
    <source>
        <dbReference type="EMBL" id="QJB03687.1"/>
    </source>
</evidence>
<dbReference type="GO" id="GO:0006310">
    <property type="term" value="P:DNA recombination"/>
    <property type="evidence" value="ECO:0007669"/>
    <property type="project" value="UniProtKB-KW"/>
</dbReference>
<protein>
    <submittedName>
        <fullName evidence="4">Putative site-specific tyrosine recombinase</fullName>
    </submittedName>
</protein>
<organism evidence="4">
    <name type="scientific">viral metagenome</name>
    <dbReference type="NCBI Taxonomy" id="1070528"/>
    <lineage>
        <taxon>unclassified sequences</taxon>
        <taxon>metagenomes</taxon>
        <taxon>organismal metagenomes</taxon>
    </lineage>
</organism>
<dbReference type="InterPro" id="IPR050090">
    <property type="entry name" value="Tyrosine_recombinase_XerCD"/>
</dbReference>
<dbReference type="PROSITE" id="PS51898">
    <property type="entry name" value="TYR_RECOMBINASE"/>
    <property type="match status" value="1"/>
</dbReference>
<dbReference type="PANTHER" id="PTHR30349">
    <property type="entry name" value="PHAGE INTEGRASE-RELATED"/>
    <property type="match status" value="1"/>
</dbReference>
<gene>
    <name evidence="4" type="ORF">MM171B00585_0015</name>
</gene>
<dbReference type="EMBL" id="MT143856">
    <property type="protein sequence ID" value="QJB03687.1"/>
    <property type="molecule type" value="Genomic_DNA"/>
</dbReference>